<reference evidence="2" key="1">
    <citation type="submission" date="2021-10" db="EMBL/GenBank/DDBJ databases">
        <title>Anaerobic single-cell dispensing facilitates the cultivation of human gut bacteria.</title>
        <authorList>
            <person name="Afrizal A."/>
        </authorList>
    </citation>
    <scope>NUCLEOTIDE SEQUENCE</scope>
    <source>
        <strain evidence="2">CLA-AA-H272</strain>
    </source>
</reference>
<organism evidence="2 3">
    <name type="scientific">Brotocaccenecus cirricatena</name>
    <dbReference type="NCBI Taxonomy" id="3064195"/>
    <lineage>
        <taxon>Bacteria</taxon>
        <taxon>Bacillati</taxon>
        <taxon>Bacillota</taxon>
        <taxon>Clostridia</taxon>
        <taxon>Eubacteriales</taxon>
        <taxon>Oscillospiraceae</taxon>
        <taxon>Brotocaccenecus</taxon>
    </lineage>
</organism>
<dbReference type="AlphaFoldDB" id="A0AAE3AHY2"/>
<feature type="signal peptide" evidence="1">
    <location>
        <begin position="1"/>
        <end position="26"/>
    </location>
</feature>
<dbReference type="RefSeq" id="WP_302929536.1">
    <property type="nucleotide sequence ID" value="NZ_JAJEPW010000043.1"/>
</dbReference>
<keyword evidence="3" id="KW-1185">Reference proteome</keyword>
<evidence type="ECO:0000256" key="1">
    <source>
        <dbReference type="SAM" id="SignalP"/>
    </source>
</evidence>
<evidence type="ECO:0000313" key="3">
    <source>
        <dbReference type="Proteomes" id="UP001199319"/>
    </source>
</evidence>
<name>A0AAE3AHY2_9FIRM</name>
<dbReference type="EMBL" id="JAJEPW010000043">
    <property type="protein sequence ID" value="MCC2130320.1"/>
    <property type="molecule type" value="Genomic_DNA"/>
</dbReference>
<protein>
    <submittedName>
        <fullName evidence="2">Uncharacterized protein</fullName>
    </submittedName>
</protein>
<gene>
    <name evidence="2" type="ORF">LKD37_12500</name>
</gene>
<dbReference type="Proteomes" id="UP001199319">
    <property type="component" value="Unassembled WGS sequence"/>
</dbReference>
<comment type="caution">
    <text evidence="2">The sequence shown here is derived from an EMBL/GenBank/DDBJ whole genome shotgun (WGS) entry which is preliminary data.</text>
</comment>
<accession>A0AAE3AHY2</accession>
<feature type="non-terminal residue" evidence="2">
    <location>
        <position position="231"/>
    </location>
</feature>
<feature type="chain" id="PRO_5042036267" evidence="1">
    <location>
        <begin position="27"/>
        <end position="231"/>
    </location>
</feature>
<proteinExistence type="predicted"/>
<sequence length="231" mass="24400">MNGRTKRILSIVLTLCMLVSLFPATALGLDAAAQTQSQGTEVVKGSSIPGTGYHVTSVKNYSIAPDISERVIITNNDAGNSQTVANVMEVNTSGGRAKIVAGYGNRNPKEQGWTLKTTTDQAHVYEKESGLNVVGGVNASWFNINTGEPSGYLVMNGVVHHDSSSRAFIAAFDDGSVNVFREGTTLAQAEADQSAKQGKTVKILEAVDALVAMVWDGKVVITESGNSGYYP</sequence>
<keyword evidence="1" id="KW-0732">Signal</keyword>
<evidence type="ECO:0000313" key="2">
    <source>
        <dbReference type="EMBL" id="MCC2130320.1"/>
    </source>
</evidence>